<evidence type="ECO:0000256" key="2">
    <source>
        <dbReference type="SAM" id="MobiDB-lite"/>
    </source>
</evidence>
<dbReference type="InterPro" id="IPR000504">
    <property type="entry name" value="RRM_dom"/>
</dbReference>
<dbReference type="Pfam" id="PF23085">
    <property type="entry name" value="RRM_PARP14_3"/>
    <property type="match status" value="1"/>
</dbReference>
<dbReference type="PROSITE" id="PS50102">
    <property type="entry name" value="RRM"/>
    <property type="match status" value="1"/>
</dbReference>
<protein>
    <submittedName>
        <fullName evidence="4">RNA binding motif protein 43</fullName>
    </submittedName>
</protein>
<feature type="domain" description="RRM" evidence="3">
    <location>
        <begin position="50"/>
        <end position="137"/>
    </location>
</feature>
<dbReference type="PANTHER" id="PTHR15225:SF8">
    <property type="entry name" value="RNA-BINDING PROTEIN 43"/>
    <property type="match status" value="1"/>
</dbReference>
<dbReference type="SUPFAM" id="SSF54928">
    <property type="entry name" value="RNA-binding domain, RBD"/>
    <property type="match status" value="1"/>
</dbReference>
<dbReference type="GO" id="GO:0003723">
    <property type="term" value="F:RNA binding"/>
    <property type="evidence" value="ECO:0007669"/>
    <property type="project" value="UniProtKB-UniRule"/>
</dbReference>
<organism evidence="4 5">
    <name type="scientific">Dromaius novaehollandiae</name>
    <name type="common">Emu</name>
    <dbReference type="NCBI Taxonomy" id="8790"/>
    <lineage>
        <taxon>Eukaryota</taxon>
        <taxon>Metazoa</taxon>
        <taxon>Chordata</taxon>
        <taxon>Craniata</taxon>
        <taxon>Vertebrata</taxon>
        <taxon>Euteleostomi</taxon>
        <taxon>Archelosauria</taxon>
        <taxon>Archosauria</taxon>
        <taxon>Dinosauria</taxon>
        <taxon>Saurischia</taxon>
        <taxon>Theropoda</taxon>
        <taxon>Coelurosauria</taxon>
        <taxon>Aves</taxon>
        <taxon>Palaeognathae</taxon>
        <taxon>Casuariiformes</taxon>
        <taxon>Dromaiidae</taxon>
        <taxon>Dromaius</taxon>
    </lineage>
</organism>
<dbReference type="Gene3D" id="3.30.70.330">
    <property type="match status" value="1"/>
</dbReference>
<dbReference type="Ensembl" id="ENSDNVT00000000343.1">
    <property type="protein sequence ID" value="ENSDNVP00000000271.1"/>
    <property type="gene ID" value="ENSDNVG00000000221.1"/>
</dbReference>
<feature type="region of interest" description="Disordered" evidence="2">
    <location>
        <begin position="210"/>
        <end position="236"/>
    </location>
</feature>
<dbReference type="Proteomes" id="UP000694423">
    <property type="component" value="Unplaced"/>
</dbReference>
<evidence type="ECO:0000256" key="1">
    <source>
        <dbReference type="PROSITE-ProRule" id="PRU00176"/>
    </source>
</evidence>
<evidence type="ECO:0000259" key="3">
    <source>
        <dbReference type="PROSITE" id="PS50102"/>
    </source>
</evidence>
<keyword evidence="5" id="KW-1185">Reference proteome</keyword>
<accession>A0A8C4IXV7</accession>
<dbReference type="InterPro" id="IPR035979">
    <property type="entry name" value="RBD_domain_sf"/>
</dbReference>
<dbReference type="PANTHER" id="PTHR15225">
    <property type="entry name" value="INTERFERON-INDUCED PROTEIN 35/NMI N-MYC/STAT INTERACTING PROTEIN"/>
    <property type="match status" value="1"/>
</dbReference>
<name>A0A8C4IXV7_DRONO</name>
<sequence>MEVTVAVRVDLGKCKGENQLMVKCATGTTCVYSVSCLCTQAPGQAAKSARTVVISGVPDGLLSDDVMTDLLVIHFQMAKNNGGDVEEVTYPTMKKGVAYVTFEDPEVVENVLKKDEHQLEDKRLSRYYPLKVTRYCENVFSSVTSVLNMSVFKDQFVLEDLIQELKKNITALSFGRLQSNGLISVQGPFPAIKLLKDFLLLKAKSLSEKDKRVENKTHQRPKRRLQQQRLSMETNNFIPDPDGEKQVVVLDTDIYHYMKHFFFQKFLVNYDVVISDITDGEITTVYLENARSRSGAGQVLRVKEEIENNSIKLHNSLRKERIYLEGHTGDEKQKYKQACETVKSHYPYVLIIPYDTHIDIIGNSSEIFAFTEEVSRKIQSQKIQLEDHVHVAAASETSRF</sequence>
<dbReference type="OrthoDB" id="9948435at2759"/>
<dbReference type="SMART" id="SM00360">
    <property type="entry name" value="RRM"/>
    <property type="match status" value="1"/>
</dbReference>
<evidence type="ECO:0000313" key="4">
    <source>
        <dbReference type="Ensembl" id="ENSDNVP00000000271.1"/>
    </source>
</evidence>
<evidence type="ECO:0000313" key="5">
    <source>
        <dbReference type="Proteomes" id="UP000694423"/>
    </source>
</evidence>
<keyword evidence="1" id="KW-0694">RNA-binding</keyword>
<dbReference type="AlphaFoldDB" id="A0A8C4IXV7"/>
<reference evidence="4" key="1">
    <citation type="submission" date="2025-08" db="UniProtKB">
        <authorList>
            <consortium name="Ensembl"/>
        </authorList>
    </citation>
    <scope>IDENTIFICATION</scope>
</reference>
<proteinExistence type="predicted"/>
<reference evidence="4" key="2">
    <citation type="submission" date="2025-09" db="UniProtKB">
        <authorList>
            <consortium name="Ensembl"/>
        </authorList>
    </citation>
    <scope>IDENTIFICATION</scope>
</reference>
<dbReference type="InterPro" id="IPR012677">
    <property type="entry name" value="Nucleotide-bd_a/b_plait_sf"/>
</dbReference>